<feature type="domain" description="ABC3 transporter permease C-terminal" evidence="8">
    <location>
        <begin position="298"/>
        <end position="420"/>
    </location>
</feature>
<comment type="similarity">
    <text evidence="6">Belongs to the ABC-4 integral membrane protein family.</text>
</comment>
<evidence type="ECO:0000256" key="4">
    <source>
        <dbReference type="ARBA" id="ARBA00022989"/>
    </source>
</evidence>
<evidence type="ECO:0000256" key="1">
    <source>
        <dbReference type="ARBA" id="ARBA00004651"/>
    </source>
</evidence>
<evidence type="ECO:0000256" key="5">
    <source>
        <dbReference type="ARBA" id="ARBA00023136"/>
    </source>
</evidence>
<dbReference type="Pfam" id="PF02687">
    <property type="entry name" value="FtsX"/>
    <property type="match status" value="1"/>
</dbReference>
<dbReference type="EMBL" id="JACHNA010000001">
    <property type="protein sequence ID" value="MBB4734578.1"/>
    <property type="molecule type" value="Genomic_DNA"/>
</dbReference>
<gene>
    <name evidence="10" type="ORF">HDA30_000086</name>
</gene>
<dbReference type="InterPro" id="IPR025857">
    <property type="entry name" value="MacB_PCD"/>
</dbReference>
<dbReference type="Pfam" id="PF12704">
    <property type="entry name" value="MacB_PCD"/>
    <property type="match status" value="1"/>
</dbReference>
<reference evidence="10 11" key="1">
    <citation type="submission" date="2020-08" db="EMBL/GenBank/DDBJ databases">
        <title>Sequencing the genomes of 1000 actinobacteria strains.</title>
        <authorList>
            <person name="Klenk H.-P."/>
        </authorList>
    </citation>
    <scope>NUCLEOTIDE SEQUENCE [LARGE SCALE GENOMIC DNA]</scope>
    <source>
        <strain evidence="10 11">DSM 23974</strain>
    </source>
</reference>
<dbReference type="InterPro" id="IPR003838">
    <property type="entry name" value="ABC3_permease_C"/>
</dbReference>
<evidence type="ECO:0000313" key="11">
    <source>
        <dbReference type="Proteomes" id="UP000540191"/>
    </source>
</evidence>
<feature type="domain" description="MacB-like periplasmic core" evidence="9">
    <location>
        <begin position="21"/>
        <end position="265"/>
    </location>
</feature>
<keyword evidence="2" id="KW-1003">Cell membrane</keyword>
<feature type="transmembrane region" description="Helical" evidence="7">
    <location>
        <begin position="339"/>
        <end position="366"/>
    </location>
</feature>
<name>A0A7W7DVX1_9MICC</name>
<evidence type="ECO:0000313" key="10">
    <source>
        <dbReference type="EMBL" id="MBB4734578.1"/>
    </source>
</evidence>
<dbReference type="PANTHER" id="PTHR30572:SF4">
    <property type="entry name" value="ABC TRANSPORTER PERMEASE YTRF"/>
    <property type="match status" value="1"/>
</dbReference>
<keyword evidence="11" id="KW-1185">Reference proteome</keyword>
<dbReference type="GO" id="GO:0005886">
    <property type="term" value="C:plasma membrane"/>
    <property type="evidence" value="ECO:0007669"/>
    <property type="project" value="UniProtKB-SubCell"/>
</dbReference>
<evidence type="ECO:0000256" key="2">
    <source>
        <dbReference type="ARBA" id="ARBA00022475"/>
    </source>
</evidence>
<dbReference type="Proteomes" id="UP000540191">
    <property type="component" value="Unassembled WGS sequence"/>
</dbReference>
<proteinExistence type="inferred from homology"/>
<sequence>MRMMDVAGTALSNTWRSKARTLLTVIAIVVGAFTLTLTSGLGAGVNKYVDTVVEGFGAPDELSVSKQSDTPAGGGMMGGAPTEYEEETGGGEMFGTPLLTKKDLEAIEKTKHVTDVETVRMVEPDYIQGEDGTKWQVPFMGSSAEIDMLSLDAGRAPVEDAAEITVPVEWVEPLGGKSAEDVLGQQVTLAASNPLQERDTVTATVVGVTGTAASGSGAGPVPSVSLEQDLHDITTKGLPEQQRNTYFQATVTVEDMEANEQAVKQSLAEQGYQAQTLEEQLGVIRGIIDAVTWVLSGFGLIALLAASFGIINTLLMSVQERTREIGLMKSLGMSSGKVFTLFSMEAVMIGLMGSVVGVGLGLAVGFGANALLVNGALKDVAGLTLFALNPLAILGTIGLILLIAFLAGTLPALRAARKDPISALRYE</sequence>
<evidence type="ECO:0000259" key="8">
    <source>
        <dbReference type="Pfam" id="PF02687"/>
    </source>
</evidence>
<comment type="subcellular location">
    <subcellularLocation>
        <location evidence="1">Cell membrane</location>
        <topology evidence="1">Multi-pass membrane protein</topology>
    </subcellularLocation>
</comment>
<dbReference type="GO" id="GO:0022857">
    <property type="term" value="F:transmembrane transporter activity"/>
    <property type="evidence" value="ECO:0007669"/>
    <property type="project" value="TreeGrafter"/>
</dbReference>
<keyword evidence="5 7" id="KW-0472">Membrane</keyword>
<comment type="caution">
    <text evidence="10">The sequence shown here is derived from an EMBL/GenBank/DDBJ whole genome shotgun (WGS) entry which is preliminary data.</text>
</comment>
<dbReference type="RefSeq" id="WP_184240765.1">
    <property type="nucleotide sequence ID" value="NZ_JACHNA010000001.1"/>
</dbReference>
<dbReference type="InterPro" id="IPR050250">
    <property type="entry name" value="Macrolide_Exporter_MacB"/>
</dbReference>
<evidence type="ECO:0000259" key="9">
    <source>
        <dbReference type="Pfam" id="PF12704"/>
    </source>
</evidence>
<feature type="transmembrane region" description="Helical" evidence="7">
    <location>
        <begin position="386"/>
        <end position="408"/>
    </location>
</feature>
<accession>A0A7W7DVX1</accession>
<evidence type="ECO:0000256" key="6">
    <source>
        <dbReference type="ARBA" id="ARBA00038076"/>
    </source>
</evidence>
<evidence type="ECO:0000256" key="3">
    <source>
        <dbReference type="ARBA" id="ARBA00022692"/>
    </source>
</evidence>
<keyword evidence="3 7" id="KW-0812">Transmembrane</keyword>
<keyword evidence="4 7" id="KW-1133">Transmembrane helix</keyword>
<protein>
    <submittedName>
        <fullName evidence="10">Putative ABC transport system permease protein</fullName>
    </submittedName>
</protein>
<evidence type="ECO:0000256" key="7">
    <source>
        <dbReference type="SAM" id="Phobius"/>
    </source>
</evidence>
<organism evidence="10 11">
    <name type="scientific">Micrococcus cohnii</name>
    <dbReference type="NCBI Taxonomy" id="993416"/>
    <lineage>
        <taxon>Bacteria</taxon>
        <taxon>Bacillati</taxon>
        <taxon>Actinomycetota</taxon>
        <taxon>Actinomycetes</taxon>
        <taxon>Micrococcales</taxon>
        <taxon>Micrococcaceae</taxon>
        <taxon>Micrococcus</taxon>
    </lineage>
</organism>
<dbReference type="PANTHER" id="PTHR30572">
    <property type="entry name" value="MEMBRANE COMPONENT OF TRANSPORTER-RELATED"/>
    <property type="match status" value="1"/>
</dbReference>
<dbReference type="AlphaFoldDB" id="A0A7W7DVX1"/>
<feature type="transmembrane region" description="Helical" evidence="7">
    <location>
        <begin position="293"/>
        <end position="318"/>
    </location>
</feature>